<sequence>MDGVGAEAGGGLQAQVEVGRAVHRVDLAEDDRAVWVAGEGEGFVALDDAGVGDPAGSPDEGVGFVVAAPDAAFDGGDQVAASAADEVGEDRVGVPGGRAHPGELAVRADQCAAFAVGE</sequence>
<comment type="caution">
    <text evidence="1">The sequence shown here is derived from an EMBL/GenBank/DDBJ whole genome shotgun (WGS) entry which is preliminary data.</text>
</comment>
<keyword evidence="2" id="KW-1185">Reference proteome</keyword>
<gene>
    <name evidence="1" type="ORF">GCM10023321_44780</name>
</gene>
<evidence type="ECO:0000313" key="1">
    <source>
        <dbReference type="EMBL" id="GAA5161097.1"/>
    </source>
</evidence>
<reference evidence="2" key="1">
    <citation type="journal article" date="2019" name="Int. J. Syst. Evol. Microbiol.">
        <title>The Global Catalogue of Microorganisms (GCM) 10K type strain sequencing project: providing services to taxonomists for standard genome sequencing and annotation.</title>
        <authorList>
            <consortium name="The Broad Institute Genomics Platform"/>
            <consortium name="The Broad Institute Genome Sequencing Center for Infectious Disease"/>
            <person name="Wu L."/>
            <person name="Ma J."/>
        </authorList>
    </citation>
    <scope>NUCLEOTIDE SEQUENCE [LARGE SCALE GENOMIC DNA]</scope>
    <source>
        <strain evidence="2">JCM 18303</strain>
    </source>
</reference>
<dbReference type="EMBL" id="BAABJP010000022">
    <property type="protein sequence ID" value="GAA5161097.1"/>
    <property type="molecule type" value="Genomic_DNA"/>
</dbReference>
<protein>
    <submittedName>
        <fullName evidence="1">Uncharacterized protein</fullName>
    </submittedName>
</protein>
<accession>A0ABP9QFS8</accession>
<name>A0ABP9QFS8_9PSEU</name>
<evidence type="ECO:0000313" key="2">
    <source>
        <dbReference type="Proteomes" id="UP001428817"/>
    </source>
</evidence>
<organism evidence="1 2">
    <name type="scientific">Pseudonocardia eucalypti</name>
    <dbReference type="NCBI Taxonomy" id="648755"/>
    <lineage>
        <taxon>Bacteria</taxon>
        <taxon>Bacillati</taxon>
        <taxon>Actinomycetota</taxon>
        <taxon>Actinomycetes</taxon>
        <taxon>Pseudonocardiales</taxon>
        <taxon>Pseudonocardiaceae</taxon>
        <taxon>Pseudonocardia</taxon>
    </lineage>
</organism>
<proteinExistence type="predicted"/>
<dbReference type="Proteomes" id="UP001428817">
    <property type="component" value="Unassembled WGS sequence"/>
</dbReference>